<evidence type="ECO:0000313" key="1">
    <source>
        <dbReference type="EMBL" id="TCK72465.1"/>
    </source>
</evidence>
<protein>
    <submittedName>
        <fullName evidence="1">Uncharacterized protein</fullName>
    </submittedName>
</protein>
<name>A0A4R1L369_9BACT</name>
<evidence type="ECO:0000313" key="2">
    <source>
        <dbReference type="Proteomes" id="UP000295210"/>
    </source>
</evidence>
<comment type="caution">
    <text evidence="1">The sequence shown here is derived from an EMBL/GenBank/DDBJ whole genome shotgun (WGS) entry which is preliminary data.</text>
</comment>
<proteinExistence type="predicted"/>
<sequence>MEVLLIFDEDEFVNLLNGDYSTNKNSGWNAMPKNLKPGQKLSGKEMVMVFNALPKFWQPSEEFKQQNPELPSIARLLNQEAQRPHLAKSLRRYVDQWIKSGYIDELEYPGRRNIPSQIPSKKPGGRPRESEIWKKLESFLAENPINLTLSKRGSPVAVFPEPNEDSWGNDETVRRWLGFMDSELRTTIAKCLKCGTYFKRSRVQEYYKRGALCKAHSVSEGVTQARARKRKLRLEVASKAFQSWTARKRRPLKDWIAHHVNKSPKTEGITGKWVSRHLREIEAMACDSTDIT</sequence>
<dbReference type="Proteomes" id="UP000295210">
    <property type="component" value="Unassembled WGS sequence"/>
</dbReference>
<dbReference type="AlphaFoldDB" id="A0A4R1L369"/>
<dbReference type="RefSeq" id="WP_131995797.1">
    <property type="nucleotide sequence ID" value="NZ_SMGK01000003.1"/>
</dbReference>
<keyword evidence="2" id="KW-1185">Reference proteome</keyword>
<dbReference type="EMBL" id="SMGK01000003">
    <property type="protein sequence ID" value="TCK72465.1"/>
    <property type="molecule type" value="Genomic_DNA"/>
</dbReference>
<organism evidence="1 2">
    <name type="scientific">Acidipila rosea</name>
    <dbReference type="NCBI Taxonomy" id="768535"/>
    <lineage>
        <taxon>Bacteria</taxon>
        <taxon>Pseudomonadati</taxon>
        <taxon>Acidobacteriota</taxon>
        <taxon>Terriglobia</taxon>
        <taxon>Terriglobales</taxon>
        <taxon>Acidobacteriaceae</taxon>
        <taxon>Acidipila</taxon>
    </lineage>
</organism>
<gene>
    <name evidence="1" type="ORF">C7378_2042</name>
</gene>
<accession>A0A4R1L369</accession>
<reference evidence="1 2" key="1">
    <citation type="submission" date="2019-03" db="EMBL/GenBank/DDBJ databases">
        <title>Genomic Encyclopedia of Type Strains, Phase IV (KMG-IV): sequencing the most valuable type-strain genomes for metagenomic binning, comparative biology and taxonomic classification.</title>
        <authorList>
            <person name="Goeker M."/>
        </authorList>
    </citation>
    <scope>NUCLEOTIDE SEQUENCE [LARGE SCALE GENOMIC DNA]</scope>
    <source>
        <strain evidence="1 2">DSM 103428</strain>
    </source>
</reference>